<dbReference type="InterPro" id="IPR005625">
    <property type="entry name" value="PepSY-ass_TM"/>
</dbReference>
<organism evidence="2 3">
    <name type="scientific">Zobellella denitrificans</name>
    <dbReference type="NCBI Taxonomy" id="347534"/>
    <lineage>
        <taxon>Bacteria</taxon>
        <taxon>Pseudomonadati</taxon>
        <taxon>Pseudomonadota</taxon>
        <taxon>Gammaproteobacteria</taxon>
        <taxon>Aeromonadales</taxon>
        <taxon>Aeromonadaceae</taxon>
        <taxon>Zobellella</taxon>
    </lineage>
</organism>
<dbReference type="Pfam" id="PF03929">
    <property type="entry name" value="PepSY_TM"/>
    <property type="match status" value="1"/>
</dbReference>
<feature type="transmembrane region" description="Helical" evidence="1">
    <location>
        <begin position="174"/>
        <end position="195"/>
    </location>
</feature>
<dbReference type="AlphaFoldDB" id="A0A291HV14"/>
<dbReference type="Proteomes" id="UP000217763">
    <property type="component" value="Chromosome"/>
</dbReference>
<dbReference type="EMBL" id="CP012621">
    <property type="protein sequence ID" value="ATG75888.1"/>
    <property type="molecule type" value="Genomic_DNA"/>
</dbReference>
<evidence type="ECO:0000313" key="3">
    <source>
        <dbReference type="Proteomes" id="UP000217763"/>
    </source>
</evidence>
<sequence length="199" mass="22263">MNTRKHHRLLGLLLLLPLFGWALTGAVFILKPGYQGAYEQLAVRARPLAEEVQIRPEPHWRQVRLVGTLLGAHLLVTTDGRPLHLEPGSQRPLPLPDEAALRRLLQDAASVNPARYGDIVELEDSRARTSTGMRLHLDWSTLSLRQEGRDTRLINGLYRMHYLQWLPWAGANRMLGLAGLGLLLAMAGLGLRLCLGRRG</sequence>
<gene>
    <name evidence="2" type="ORF">AN401_09635</name>
</gene>
<proteinExistence type="predicted"/>
<evidence type="ECO:0000256" key="1">
    <source>
        <dbReference type="SAM" id="Phobius"/>
    </source>
</evidence>
<reference evidence="3" key="1">
    <citation type="submission" date="2015-09" db="EMBL/GenBank/DDBJ databases">
        <authorList>
            <person name="Shao Z."/>
            <person name="Wang L."/>
        </authorList>
    </citation>
    <scope>NUCLEOTIDE SEQUENCE [LARGE SCALE GENOMIC DNA]</scope>
    <source>
        <strain evidence="3">F13-1</strain>
    </source>
</reference>
<keyword evidence="1" id="KW-0812">Transmembrane</keyword>
<name>A0A291HV14_9GAMM</name>
<keyword evidence="3" id="KW-1185">Reference proteome</keyword>
<keyword evidence="1" id="KW-0472">Membrane</keyword>
<accession>A0A291HV14</accession>
<dbReference type="KEGG" id="zdf:AN401_09635"/>
<keyword evidence="1" id="KW-1133">Transmembrane helix</keyword>
<protein>
    <submittedName>
        <fullName evidence="2">Uncharacterized protein</fullName>
    </submittedName>
</protein>
<evidence type="ECO:0000313" key="2">
    <source>
        <dbReference type="EMBL" id="ATG75888.1"/>
    </source>
</evidence>